<dbReference type="GO" id="GO:0017004">
    <property type="term" value="P:cytochrome complex assembly"/>
    <property type="evidence" value="ECO:0007669"/>
    <property type="project" value="InterPro"/>
</dbReference>
<name>A0A0F9VB23_9ZZZZ</name>
<keyword evidence="5 6" id="KW-0472">Membrane</keyword>
<feature type="domain" description="Cytochrome C biogenesis protein transmembrane" evidence="7">
    <location>
        <begin position="11"/>
        <end position="222"/>
    </location>
</feature>
<organism evidence="8">
    <name type="scientific">marine sediment metagenome</name>
    <dbReference type="NCBI Taxonomy" id="412755"/>
    <lineage>
        <taxon>unclassified sequences</taxon>
        <taxon>metagenomes</taxon>
        <taxon>ecological metagenomes</taxon>
    </lineage>
</organism>
<feature type="transmembrane region" description="Helical" evidence="6">
    <location>
        <begin position="170"/>
        <end position="191"/>
    </location>
</feature>
<keyword evidence="3 6" id="KW-0812">Transmembrane</keyword>
<evidence type="ECO:0000256" key="2">
    <source>
        <dbReference type="ARBA" id="ARBA00006143"/>
    </source>
</evidence>
<feature type="transmembrane region" description="Helical" evidence="6">
    <location>
        <begin position="211"/>
        <end position="232"/>
    </location>
</feature>
<accession>A0A0F9VB23</accession>
<dbReference type="InterPro" id="IPR003834">
    <property type="entry name" value="Cyt_c_assmbl_TM_dom"/>
</dbReference>
<evidence type="ECO:0000259" key="7">
    <source>
        <dbReference type="Pfam" id="PF02683"/>
    </source>
</evidence>
<gene>
    <name evidence="8" type="ORF">LCGC14_0505990</name>
</gene>
<evidence type="ECO:0000256" key="1">
    <source>
        <dbReference type="ARBA" id="ARBA00004141"/>
    </source>
</evidence>
<dbReference type="AlphaFoldDB" id="A0A0F9VB23"/>
<comment type="similarity">
    <text evidence="2">Belongs to the DsbD family.</text>
</comment>
<dbReference type="Pfam" id="PF02683">
    <property type="entry name" value="DsbD_TM"/>
    <property type="match status" value="1"/>
</dbReference>
<dbReference type="EMBL" id="LAZR01000604">
    <property type="protein sequence ID" value="KKN63018.1"/>
    <property type="molecule type" value="Genomic_DNA"/>
</dbReference>
<sequence>MFDITYYGAAFAGLLSFLSPCVLPIVPFYLSYLAGVGMNQITADGPIDASVRRRALLASLFFAAGVITIFVGLGAVASVFGQVVRDYFDILRWLAAAIIIAMGLHFLGVIRIGILYRQFRADSGITGSSSLVGAYVIGLAFAFGWTPCVGPVLAAILFTAAGADTAGTGALLLFTYGAGMMAPFVLAAVFIGPFMRWMARFRQHLGTVEKVMGGLLVVFGILIATNSVNYIAQWMLETFPIFTAIG</sequence>
<dbReference type="InterPro" id="IPR051790">
    <property type="entry name" value="Cytochrome_c-biogenesis_DsbD"/>
</dbReference>
<comment type="subcellular location">
    <subcellularLocation>
        <location evidence="1">Membrane</location>
        <topology evidence="1">Multi-pass membrane protein</topology>
    </subcellularLocation>
</comment>
<feature type="transmembrane region" description="Helical" evidence="6">
    <location>
        <begin position="6"/>
        <end position="34"/>
    </location>
</feature>
<evidence type="ECO:0000256" key="5">
    <source>
        <dbReference type="ARBA" id="ARBA00023136"/>
    </source>
</evidence>
<feature type="transmembrane region" description="Helical" evidence="6">
    <location>
        <begin position="55"/>
        <end position="84"/>
    </location>
</feature>
<evidence type="ECO:0000256" key="3">
    <source>
        <dbReference type="ARBA" id="ARBA00022692"/>
    </source>
</evidence>
<evidence type="ECO:0000256" key="6">
    <source>
        <dbReference type="SAM" id="Phobius"/>
    </source>
</evidence>
<protein>
    <recommendedName>
        <fullName evidence="7">Cytochrome C biogenesis protein transmembrane domain-containing protein</fullName>
    </recommendedName>
</protein>
<feature type="transmembrane region" description="Helical" evidence="6">
    <location>
        <begin position="131"/>
        <end position="158"/>
    </location>
</feature>
<comment type="caution">
    <text evidence="8">The sequence shown here is derived from an EMBL/GenBank/DDBJ whole genome shotgun (WGS) entry which is preliminary data.</text>
</comment>
<dbReference type="PANTHER" id="PTHR31272">
    <property type="entry name" value="CYTOCHROME C-TYPE BIOGENESIS PROTEIN HI_1454-RELATED"/>
    <property type="match status" value="1"/>
</dbReference>
<keyword evidence="4 6" id="KW-1133">Transmembrane helix</keyword>
<evidence type="ECO:0000313" key="8">
    <source>
        <dbReference type="EMBL" id="KKN63018.1"/>
    </source>
</evidence>
<proteinExistence type="inferred from homology"/>
<dbReference type="GO" id="GO:0016020">
    <property type="term" value="C:membrane"/>
    <property type="evidence" value="ECO:0007669"/>
    <property type="project" value="UniProtKB-SubCell"/>
</dbReference>
<reference evidence="8" key="1">
    <citation type="journal article" date="2015" name="Nature">
        <title>Complex archaea that bridge the gap between prokaryotes and eukaryotes.</title>
        <authorList>
            <person name="Spang A."/>
            <person name="Saw J.H."/>
            <person name="Jorgensen S.L."/>
            <person name="Zaremba-Niedzwiedzka K."/>
            <person name="Martijn J."/>
            <person name="Lind A.E."/>
            <person name="van Eijk R."/>
            <person name="Schleper C."/>
            <person name="Guy L."/>
            <person name="Ettema T.J."/>
        </authorList>
    </citation>
    <scope>NUCLEOTIDE SEQUENCE</scope>
</reference>
<feature type="transmembrane region" description="Helical" evidence="6">
    <location>
        <begin position="90"/>
        <end position="110"/>
    </location>
</feature>
<evidence type="ECO:0000256" key="4">
    <source>
        <dbReference type="ARBA" id="ARBA00022989"/>
    </source>
</evidence>
<dbReference type="PANTHER" id="PTHR31272:SF4">
    <property type="entry name" value="CYTOCHROME C-TYPE BIOGENESIS PROTEIN HI_1454-RELATED"/>
    <property type="match status" value="1"/>
</dbReference>